<dbReference type="CDD" id="cd00051">
    <property type="entry name" value="EFh"/>
    <property type="match status" value="1"/>
</dbReference>
<dbReference type="Proteomes" id="UP001642484">
    <property type="component" value="Unassembled WGS sequence"/>
</dbReference>
<evidence type="ECO:0000256" key="2">
    <source>
        <dbReference type="ARBA" id="ARBA00022527"/>
    </source>
</evidence>
<evidence type="ECO:0000259" key="10">
    <source>
        <dbReference type="PROSITE" id="PS50011"/>
    </source>
</evidence>
<comment type="similarity">
    <text evidence="8">Belongs to the protein kinase superfamily. Ser/Thr protein kinase family. CDPK subfamily.</text>
</comment>
<evidence type="ECO:0000256" key="3">
    <source>
        <dbReference type="ARBA" id="ARBA00022679"/>
    </source>
</evidence>
<keyword evidence="4" id="KW-0547">Nucleotide-binding</keyword>
<evidence type="ECO:0000256" key="6">
    <source>
        <dbReference type="ARBA" id="ARBA00022837"/>
    </source>
</evidence>
<reference evidence="12 13" key="1">
    <citation type="submission" date="2024-02" db="EMBL/GenBank/DDBJ databases">
        <authorList>
            <person name="Chen Y."/>
            <person name="Shah S."/>
            <person name="Dougan E. K."/>
            <person name="Thang M."/>
            <person name="Chan C."/>
        </authorList>
    </citation>
    <scope>NUCLEOTIDE SEQUENCE [LARGE SCALE GENOMIC DNA]</scope>
</reference>
<gene>
    <name evidence="12" type="ORF">CCMP2556_LOCUS49423</name>
</gene>
<organism evidence="12 13">
    <name type="scientific">Durusdinium trenchii</name>
    <dbReference type="NCBI Taxonomy" id="1381693"/>
    <lineage>
        <taxon>Eukaryota</taxon>
        <taxon>Sar</taxon>
        <taxon>Alveolata</taxon>
        <taxon>Dinophyceae</taxon>
        <taxon>Suessiales</taxon>
        <taxon>Symbiodiniaceae</taxon>
        <taxon>Durusdinium</taxon>
    </lineage>
</organism>
<sequence>MLSPLFQPSPVVSAASSQRPRVPTARLPRERPVRTMGTADGANPVEVAKPVEAALGASGFGEVQLRAMERVGSLPVKGRYVKGRNLQDDFRLTGKVLGTGCSGAVLAAVDRAVTSHRTSGAGAGEKGRPGDQGRRAGMVAVKSYDLELLDDSQRHRLEAELEVFLTLDHPHIARLHYVYESEKVLSLVMECMEGGELYDRVTLAGQTGRQAALATWHMLQAISYIHFSGVVHRDLKLENFLYDFRDSDFLKLIDFGFSKFFCMKKHMKEALGTVNYVAPEVLKKRYSGGSCDMWSLGVIVFVLLTGDMPFLGRTDVEVATAIMKGNYAWKSLRFKVAKEARDFVDHLLVLDPSKRLTAEEALCHPWILSAKNLAEKVCGTSVVTGFRNIARATRFQRACLKAMAWSLSLSERRRLRGVFIDLSAGKDGKDGRGVIEKSQLEAYLSARIPKEHEEDLTLISNILPEEIHYTEFLAAMMACELDDHEDIVRCAFRHFDKEGSGYVTPEVLSEVLGKDMDVSEIFKEADLDKDGQISIDDFVEYLGQITDLPPVDTVPSTATNEPQKLSKAEQFRQAMKSWLRMPRALRDRH</sequence>
<evidence type="ECO:0000256" key="8">
    <source>
        <dbReference type="ARBA" id="ARBA00024334"/>
    </source>
</evidence>
<evidence type="ECO:0000256" key="7">
    <source>
        <dbReference type="ARBA" id="ARBA00022840"/>
    </source>
</evidence>
<dbReference type="PROSITE" id="PS00018">
    <property type="entry name" value="EF_HAND_1"/>
    <property type="match status" value="1"/>
</dbReference>
<evidence type="ECO:0000256" key="1">
    <source>
        <dbReference type="ARBA" id="ARBA00001946"/>
    </source>
</evidence>
<evidence type="ECO:0000256" key="4">
    <source>
        <dbReference type="ARBA" id="ARBA00022741"/>
    </source>
</evidence>
<dbReference type="Gene3D" id="3.30.200.20">
    <property type="entry name" value="Phosphorylase Kinase, domain 1"/>
    <property type="match status" value="1"/>
</dbReference>
<protein>
    <recommendedName>
        <fullName evidence="14">Non-specific serine/threonine protein kinase</fullName>
    </recommendedName>
</protein>
<evidence type="ECO:0000313" key="13">
    <source>
        <dbReference type="Proteomes" id="UP001642484"/>
    </source>
</evidence>
<evidence type="ECO:0008006" key="14">
    <source>
        <dbReference type="Google" id="ProtNLM"/>
    </source>
</evidence>
<name>A0ABP0RZW6_9DINO</name>
<dbReference type="PROSITE" id="PS50011">
    <property type="entry name" value="PROTEIN_KINASE_DOM"/>
    <property type="match status" value="1"/>
</dbReference>
<keyword evidence="13" id="KW-1185">Reference proteome</keyword>
<keyword evidence="6" id="KW-0106">Calcium</keyword>
<dbReference type="SMART" id="SM00054">
    <property type="entry name" value="EFh"/>
    <property type="match status" value="2"/>
</dbReference>
<dbReference type="Gene3D" id="1.10.238.10">
    <property type="entry name" value="EF-hand"/>
    <property type="match status" value="2"/>
</dbReference>
<comment type="caution">
    <text evidence="12">The sequence shown here is derived from an EMBL/GenBank/DDBJ whole genome shotgun (WGS) entry which is preliminary data.</text>
</comment>
<dbReference type="CDD" id="cd05117">
    <property type="entry name" value="STKc_CAMK"/>
    <property type="match status" value="1"/>
</dbReference>
<dbReference type="PROSITE" id="PS00108">
    <property type="entry name" value="PROTEIN_KINASE_ST"/>
    <property type="match status" value="1"/>
</dbReference>
<dbReference type="EMBL" id="CAXAMN010026772">
    <property type="protein sequence ID" value="CAK9105634.1"/>
    <property type="molecule type" value="Genomic_DNA"/>
</dbReference>
<dbReference type="InterPro" id="IPR008271">
    <property type="entry name" value="Ser/Thr_kinase_AS"/>
</dbReference>
<dbReference type="SUPFAM" id="SSF56112">
    <property type="entry name" value="Protein kinase-like (PK-like)"/>
    <property type="match status" value="1"/>
</dbReference>
<dbReference type="PANTHER" id="PTHR24349">
    <property type="entry name" value="SERINE/THREONINE-PROTEIN KINASE"/>
    <property type="match status" value="1"/>
</dbReference>
<dbReference type="InterPro" id="IPR018247">
    <property type="entry name" value="EF_Hand_1_Ca_BS"/>
</dbReference>
<feature type="domain" description="Protein kinase" evidence="10">
    <location>
        <begin position="91"/>
        <end position="367"/>
    </location>
</feature>
<keyword evidence="2" id="KW-0723">Serine/threonine-protein kinase</keyword>
<dbReference type="Pfam" id="PF13499">
    <property type="entry name" value="EF-hand_7"/>
    <property type="match status" value="1"/>
</dbReference>
<evidence type="ECO:0000259" key="11">
    <source>
        <dbReference type="PROSITE" id="PS50222"/>
    </source>
</evidence>
<dbReference type="Gene3D" id="1.10.510.10">
    <property type="entry name" value="Transferase(Phosphotransferase) domain 1"/>
    <property type="match status" value="1"/>
</dbReference>
<dbReference type="InterPro" id="IPR050205">
    <property type="entry name" value="CDPK_Ser/Thr_kinases"/>
</dbReference>
<feature type="domain" description="EF-hand" evidence="11">
    <location>
        <begin position="513"/>
        <end position="548"/>
    </location>
</feature>
<accession>A0ABP0RZW6</accession>
<keyword evidence="3" id="KW-0808">Transferase</keyword>
<dbReference type="InterPro" id="IPR011992">
    <property type="entry name" value="EF-hand-dom_pair"/>
</dbReference>
<evidence type="ECO:0000256" key="9">
    <source>
        <dbReference type="SAM" id="MobiDB-lite"/>
    </source>
</evidence>
<dbReference type="InterPro" id="IPR002048">
    <property type="entry name" value="EF_hand_dom"/>
</dbReference>
<evidence type="ECO:0000313" key="12">
    <source>
        <dbReference type="EMBL" id="CAK9105634.1"/>
    </source>
</evidence>
<dbReference type="PROSITE" id="PS50222">
    <property type="entry name" value="EF_HAND_2"/>
    <property type="match status" value="1"/>
</dbReference>
<comment type="cofactor">
    <cofactor evidence="1">
        <name>Mg(2+)</name>
        <dbReference type="ChEBI" id="CHEBI:18420"/>
    </cofactor>
</comment>
<keyword evidence="7" id="KW-0067">ATP-binding</keyword>
<dbReference type="InterPro" id="IPR011009">
    <property type="entry name" value="Kinase-like_dom_sf"/>
</dbReference>
<dbReference type="InterPro" id="IPR000719">
    <property type="entry name" value="Prot_kinase_dom"/>
</dbReference>
<dbReference type="Pfam" id="PF00069">
    <property type="entry name" value="Pkinase"/>
    <property type="match status" value="1"/>
</dbReference>
<feature type="region of interest" description="Disordered" evidence="9">
    <location>
        <begin position="1"/>
        <end position="41"/>
    </location>
</feature>
<dbReference type="SMART" id="SM00220">
    <property type="entry name" value="S_TKc"/>
    <property type="match status" value="1"/>
</dbReference>
<dbReference type="SUPFAM" id="SSF47473">
    <property type="entry name" value="EF-hand"/>
    <property type="match status" value="1"/>
</dbReference>
<evidence type="ECO:0000256" key="5">
    <source>
        <dbReference type="ARBA" id="ARBA00022777"/>
    </source>
</evidence>
<proteinExistence type="inferred from homology"/>
<keyword evidence="5" id="KW-0418">Kinase</keyword>